<evidence type="ECO:0000313" key="3">
    <source>
        <dbReference type="Proteomes" id="UP001177003"/>
    </source>
</evidence>
<evidence type="ECO:0000256" key="1">
    <source>
        <dbReference type="SAM" id="MobiDB-lite"/>
    </source>
</evidence>
<dbReference type="EMBL" id="OX465085">
    <property type="protein sequence ID" value="CAI9303067.1"/>
    <property type="molecule type" value="Genomic_DNA"/>
</dbReference>
<keyword evidence="3" id="KW-1185">Reference proteome</keyword>
<sequence length="233" mass="25481">MGEGVQNNETIVTSTLETSTIPTSTVETSTSLPPISSLKQAEKLAVHSKNFDSEIQKLQDVAMERDHILFDQVTKLRESVDLKVAKLKSEMSKESELDQAIELVFQLQTDAPHAVQVSQGGEKGFGGVGSSKDFEKGVVEKVRSTHILTLLPISLTTTFTITTIRAPTQGISINEGAGVFINNYYDYFAIMDIELALAAKKPSKAPQSLLKAKINIDKYEDGEIIHQPLGDVF</sequence>
<proteinExistence type="predicted"/>
<dbReference type="AlphaFoldDB" id="A0AA36A4J1"/>
<gene>
    <name evidence="2" type="ORF">LSALG_LOCUS41527</name>
</gene>
<feature type="region of interest" description="Disordered" evidence="1">
    <location>
        <begin position="1"/>
        <end position="34"/>
    </location>
</feature>
<accession>A0AA36A4J1</accession>
<evidence type="ECO:0000313" key="2">
    <source>
        <dbReference type="EMBL" id="CAI9303067.1"/>
    </source>
</evidence>
<name>A0AA36A4J1_LACSI</name>
<reference evidence="2" key="1">
    <citation type="submission" date="2023-04" db="EMBL/GenBank/DDBJ databases">
        <authorList>
            <person name="Vijverberg K."/>
            <person name="Xiong W."/>
            <person name="Schranz E."/>
        </authorList>
    </citation>
    <scope>NUCLEOTIDE SEQUENCE</scope>
</reference>
<organism evidence="2 3">
    <name type="scientific">Lactuca saligna</name>
    <name type="common">Willowleaf lettuce</name>
    <dbReference type="NCBI Taxonomy" id="75948"/>
    <lineage>
        <taxon>Eukaryota</taxon>
        <taxon>Viridiplantae</taxon>
        <taxon>Streptophyta</taxon>
        <taxon>Embryophyta</taxon>
        <taxon>Tracheophyta</taxon>
        <taxon>Spermatophyta</taxon>
        <taxon>Magnoliopsida</taxon>
        <taxon>eudicotyledons</taxon>
        <taxon>Gunneridae</taxon>
        <taxon>Pentapetalae</taxon>
        <taxon>asterids</taxon>
        <taxon>campanulids</taxon>
        <taxon>Asterales</taxon>
        <taxon>Asteraceae</taxon>
        <taxon>Cichorioideae</taxon>
        <taxon>Cichorieae</taxon>
        <taxon>Lactucinae</taxon>
        <taxon>Lactuca</taxon>
    </lineage>
</organism>
<protein>
    <submittedName>
        <fullName evidence="2">Uncharacterized protein</fullName>
    </submittedName>
</protein>
<dbReference type="Proteomes" id="UP001177003">
    <property type="component" value="Chromosome 9"/>
</dbReference>